<dbReference type="InParanoid" id="A0A212EVN7"/>
<proteinExistence type="predicted"/>
<protein>
    <submittedName>
        <fullName evidence="1">Uncharacterized protein</fullName>
    </submittedName>
</protein>
<name>A0A212EVN7_DANPL</name>
<dbReference type="Proteomes" id="UP000007151">
    <property type="component" value="Unassembled WGS sequence"/>
</dbReference>
<evidence type="ECO:0000313" key="1">
    <source>
        <dbReference type="EMBL" id="OWR45514.1"/>
    </source>
</evidence>
<gene>
    <name evidence="1" type="ORF">KGM_215966A</name>
</gene>
<feature type="non-terminal residue" evidence="1">
    <location>
        <position position="70"/>
    </location>
</feature>
<dbReference type="AlphaFoldDB" id="A0A212EVN7"/>
<reference evidence="1 2" key="1">
    <citation type="journal article" date="2011" name="Cell">
        <title>The monarch butterfly genome yields insights into long-distance migration.</title>
        <authorList>
            <person name="Zhan S."/>
            <person name="Merlin C."/>
            <person name="Boore J.L."/>
            <person name="Reppert S.M."/>
        </authorList>
    </citation>
    <scope>NUCLEOTIDE SEQUENCE [LARGE SCALE GENOMIC DNA]</scope>
    <source>
        <strain evidence="1">F-2</strain>
    </source>
</reference>
<dbReference type="KEGG" id="dpl:KGM_215966A"/>
<evidence type="ECO:0000313" key="2">
    <source>
        <dbReference type="Proteomes" id="UP000007151"/>
    </source>
</evidence>
<dbReference type="EMBL" id="AGBW02012175">
    <property type="protein sequence ID" value="OWR45514.1"/>
    <property type="molecule type" value="Genomic_DNA"/>
</dbReference>
<accession>A0A212EVN7</accession>
<sequence length="70" mass="8307">MLELRTHSAQLLQSYQYRKSIIISLITASQNKTNYLTEYIYDSTNLSVNETVKLERLPEYLRDTVDWFMG</sequence>
<comment type="caution">
    <text evidence="1">The sequence shown here is derived from an EMBL/GenBank/DDBJ whole genome shotgun (WGS) entry which is preliminary data.</text>
</comment>
<organism evidence="1 2">
    <name type="scientific">Danaus plexippus plexippus</name>
    <dbReference type="NCBI Taxonomy" id="278856"/>
    <lineage>
        <taxon>Eukaryota</taxon>
        <taxon>Metazoa</taxon>
        <taxon>Ecdysozoa</taxon>
        <taxon>Arthropoda</taxon>
        <taxon>Hexapoda</taxon>
        <taxon>Insecta</taxon>
        <taxon>Pterygota</taxon>
        <taxon>Neoptera</taxon>
        <taxon>Endopterygota</taxon>
        <taxon>Lepidoptera</taxon>
        <taxon>Glossata</taxon>
        <taxon>Ditrysia</taxon>
        <taxon>Papilionoidea</taxon>
        <taxon>Nymphalidae</taxon>
        <taxon>Danainae</taxon>
        <taxon>Danaini</taxon>
        <taxon>Danaina</taxon>
        <taxon>Danaus</taxon>
        <taxon>Danaus</taxon>
    </lineage>
</organism>
<keyword evidence="2" id="KW-1185">Reference proteome</keyword>